<dbReference type="Proteomes" id="UP001056120">
    <property type="component" value="Linkage Group LG16"/>
</dbReference>
<keyword evidence="2" id="KW-1185">Reference proteome</keyword>
<protein>
    <submittedName>
        <fullName evidence="1">Uncharacterized protein</fullName>
    </submittedName>
</protein>
<evidence type="ECO:0000313" key="1">
    <source>
        <dbReference type="EMBL" id="KAI3774617.1"/>
    </source>
</evidence>
<proteinExistence type="predicted"/>
<gene>
    <name evidence="1" type="ORF">L1987_49176</name>
</gene>
<evidence type="ECO:0000313" key="2">
    <source>
        <dbReference type="Proteomes" id="UP001056120"/>
    </source>
</evidence>
<sequence>MDAHQCGYVNGVPVLILSDYYGSKKLHQITKGSTSTATMYQATGEAPGTTDFVHITDVKGSKVQFTPEDNPSQTDVVYVKSILKMSYNISVIQISQILSSSEAEAPTSAPDLNLTSLLQRDGCKAFYDLLSTSGAIGTFLSTVDGGCPNELR</sequence>
<dbReference type="EMBL" id="CM042033">
    <property type="protein sequence ID" value="KAI3774617.1"/>
    <property type="molecule type" value="Genomic_DNA"/>
</dbReference>
<comment type="caution">
    <text evidence="1">The sequence shown here is derived from an EMBL/GenBank/DDBJ whole genome shotgun (WGS) entry which is preliminary data.</text>
</comment>
<organism evidence="1 2">
    <name type="scientific">Smallanthus sonchifolius</name>
    <dbReference type="NCBI Taxonomy" id="185202"/>
    <lineage>
        <taxon>Eukaryota</taxon>
        <taxon>Viridiplantae</taxon>
        <taxon>Streptophyta</taxon>
        <taxon>Embryophyta</taxon>
        <taxon>Tracheophyta</taxon>
        <taxon>Spermatophyta</taxon>
        <taxon>Magnoliopsida</taxon>
        <taxon>eudicotyledons</taxon>
        <taxon>Gunneridae</taxon>
        <taxon>Pentapetalae</taxon>
        <taxon>asterids</taxon>
        <taxon>campanulids</taxon>
        <taxon>Asterales</taxon>
        <taxon>Asteraceae</taxon>
        <taxon>Asteroideae</taxon>
        <taxon>Heliantheae alliance</taxon>
        <taxon>Millerieae</taxon>
        <taxon>Smallanthus</taxon>
    </lineage>
</organism>
<reference evidence="2" key="1">
    <citation type="journal article" date="2022" name="Mol. Ecol. Resour.">
        <title>The genomes of chicory, endive, great burdock and yacon provide insights into Asteraceae palaeo-polyploidization history and plant inulin production.</title>
        <authorList>
            <person name="Fan W."/>
            <person name="Wang S."/>
            <person name="Wang H."/>
            <person name="Wang A."/>
            <person name="Jiang F."/>
            <person name="Liu H."/>
            <person name="Zhao H."/>
            <person name="Xu D."/>
            <person name="Zhang Y."/>
        </authorList>
    </citation>
    <scope>NUCLEOTIDE SEQUENCE [LARGE SCALE GENOMIC DNA]</scope>
    <source>
        <strain evidence="2">cv. Yunnan</strain>
    </source>
</reference>
<name>A0ACB9FTT3_9ASTR</name>
<accession>A0ACB9FTT3</accession>
<reference evidence="1 2" key="2">
    <citation type="journal article" date="2022" name="Mol. Ecol. Resour.">
        <title>The genomes of chicory, endive, great burdock and yacon provide insights into Asteraceae paleo-polyploidization history and plant inulin production.</title>
        <authorList>
            <person name="Fan W."/>
            <person name="Wang S."/>
            <person name="Wang H."/>
            <person name="Wang A."/>
            <person name="Jiang F."/>
            <person name="Liu H."/>
            <person name="Zhao H."/>
            <person name="Xu D."/>
            <person name="Zhang Y."/>
        </authorList>
    </citation>
    <scope>NUCLEOTIDE SEQUENCE [LARGE SCALE GENOMIC DNA]</scope>
    <source>
        <strain evidence="2">cv. Yunnan</strain>
        <tissue evidence="1">Leaves</tissue>
    </source>
</reference>